<feature type="region of interest" description="Disordered" evidence="1">
    <location>
        <begin position="60"/>
        <end position="82"/>
    </location>
</feature>
<dbReference type="RefSeq" id="WP_135267649.1">
    <property type="nucleotide sequence ID" value="NZ_CP038436.1"/>
</dbReference>
<keyword evidence="3" id="KW-1185">Reference proteome</keyword>
<reference evidence="2 3" key="1">
    <citation type="submission" date="2019-03" db="EMBL/GenBank/DDBJ databases">
        <title>Three New Species of Nocardioides, Nocardioides euryhalodurans sp. nov., Nocardioides seonyuensis sp. nov. and Nocardioides eburneoflavus sp. nov. Iolated from Soil.</title>
        <authorList>
            <person name="Roh S.G."/>
            <person name="Lee C."/>
            <person name="Kim M.-K."/>
            <person name="Kim S.B."/>
        </authorList>
    </citation>
    <scope>NUCLEOTIDE SEQUENCE [LARGE SCALE GENOMIC DNA]</scope>
    <source>
        <strain evidence="2 3">MMS17-SY207-3</strain>
    </source>
</reference>
<dbReference type="Proteomes" id="UP000294853">
    <property type="component" value="Chromosome"/>
</dbReference>
<name>A0A4P7IES4_9ACTN</name>
<evidence type="ECO:0000313" key="3">
    <source>
        <dbReference type="Proteomes" id="UP000294853"/>
    </source>
</evidence>
<organism evidence="2 3">
    <name type="scientific">Nocardioides seonyuensis</name>
    <dbReference type="NCBI Taxonomy" id="2518371"/>
    <lineage>
        <taxon>Bacteria</taxon>
        <taxon>Bacillati</taxon>
        <taxon>Actinomycetota</taxon>
        <taxon>Actinomycetes</taxon>
        <taxon>Propionibacteriales</taxon>
        <taxon>Nocardioidaceae</taxon>
        <taxon>Nocardioides</taxon>
    </lineage>
</organism>
<evidence type="ECO:0000256" key="1">
    <source>
        <dbReference type="SAM" id="MobiDB-lite"/>
    </source>
</evidence>
<gene>
    <name evidence="2" type="ORF">EXE58_09475</name>
</gene>
<dbReference type="EMBL" id="CP038436">
    <property type="protein sequence ID" value="QBX55658.1"/>
    <property type="molecule type" value="Genomic_DNA"/>
</dbReference>
<sequence length="82" mass="8879">MSTETSLMAARLRQIQESDATILVPQPRRSALAAALEQASAAHVVVPVPRRARMFVRHGEGHGEFSDVTLTSPVRDSEEPSA</sequence>
<dbReference type="AlphaFoldDB" id="A0A4P7IES4"/>
<protein>
    <submittedName>
        <fullName evidence="2">Uncharacterized protein</fullName>
    </submittedName>
</protein>
<proteinExistence type="predicted"/>
<evidence type="ECO:0000313" key="2">
    <source>
        <dbReference type="EMBL" id="QBX55658.1"/>
    </source>
</evidence>
<accession>A0A4P7IES4</accession>
<dbReference type="KEGG" id="nsn:EXE58_09475"/>